<comment type="caution">
    <text evidence="4">The sequence shown here is derived from an EMBL/GenBank/DDBJ whole genome shotgun (WGS) entry which is preliminary data.</text>
</comment>
<evidence type="ECO:0000259" key="3">
    <source>
        <dbReference type="Pfam" id="PF13115"/>
    </source>
</evidence>
<evidence type="ECO:0000256" key="2">
    <source>
        <dbReference type="SAM" id="SignalP"/>
    </source>
</evidence>
<protein>
    <submittedName>
        <fullName evidence="4">YtkA-like protein</fullName>
    </submittedName>
</protein>
<organism evidence="4 5">
    <name type="scientific">Planococcus citreus</name>
    <dbReference type="NCBI Taxonomy" id="1373"/>
    <lineage>
        <taxon>Bacteria</taxon>
        <taxon>Bacillati</taxon>
        <taxon>Bacillota</taxon>
        <taxon>Bacilli</taxon>
        <taxon>Bacillales</taxon>
        <taxon>Caryophanaceae</taxon>
        <taxon>Planococcus</taxon>
    </lineage>
</organism>
<dbReference type="PROSITE" id="PS51257">
    <property type="entry name" value="PROKAR_LIPOPROTEIN"/>
    <property type="match status" value="1"/>
</dbReference>
<dbReference type="OrthoDB" id="2679563at2"/>
<feature type="domain" description="YtkA-like" evidence="3">
    <location>
        <begin position="31"/>
        <end position="111"/>
    </location>
</feature>
<proteinExistence type="predicted"/>
<name>A0A497YDU5_9BACL</name>
<dbReference type="RefSeq" id="WP_121301027.1">
    <property type="nucleotide sequence ID" value="NZ_QBEW01000004.1"/>
</dbReference>
<feature type="signal peptide" evidence="2">
    <location>
        <begin position="1"/>
        <end position="18"/>
    </location>
</feature>
<dbReference type="Proteomes" id="UP000280791">
    <property type="component" value="Unassembled WGS sequence"/>
</dbReference>
<dbReference type="Pfam" id="PF13115">
    <property type="entry name" value="YtkA"/>
    <property type="match status" value="1"/>
</dbReference>
<feature type="region of interest" description="Disordered" evidence="1">
    <location>
        <begin position="125"/>
        <end position="151"/>
    </location>
</feature>
<evidence type="ECO:0000313" key="4">
    <source>
        <dbReference type="EMBL" id="RLJ85262.1"/>
    </source>
</evidence>
<dbReference type="AlphaFoldDB" id="A0A497YDU5"/>
<gene>
    <name evidence="4" type="ORF">DFR62_2961</name>
</gene>
<feature type="chain" id="PRO_5039696475" evidence="2">
    <location>
        <begin position="19"/>
        <end position="151"/>
    </location>
</feature>
<evidence type="ECO:0000313" key="5">
    <source>
        <dbReference type="Proteomes" id="UP000280791"/>
    </source>
</evidence>
<dbReference type="EMBL" id="RCCP01000005">
    <property type="protein sequence ID" value="RLJ85262.1"/>
    <property type="molecule type" value="Genomic_DNA"/>
</dbReference>
<sequence>MKKWIVLVLVMLLLAACGEEDSSAGTGELPQQVEVEFNTEETAEPGEEVRLSATVTQGTEAVEDADEVVFEVWQSGARENSEMLEASHTQDGVYEHSWTVEEEGLYFIQAHTTARRMHVMPKMELTVGDPDPETIVPDDSEDSDAMEKMGH</sequence>
<keyword evidence="5" id="KW-1185">Reference proteome</keyword>
<reference evidence="4 5" key="1">
    <citation type="submission" date="2018-10" db="EMBL/GenBank/DDBJ databases">
        <title>Genomic Encyclopedia of Type Strains, Phase IV (KMG-IV): sequencing the most valuable type-strain genomes for metagenomic binning, comparative biology and taxonomic classification.</title>
        <authorList>
            <person name="Goeker M."/>
        </authorList>
    </citation>
    <scope>NUCLEOTIDE SEQUENCE [LARGE SCALE GENOMIC DNA]</scope>
    <source>
        <strain evidence="4 5">DSM 20549</strain>
    </source>
</reference>
<feature type="compositionally biased region" description="Acidic residues" evidence="1">
    <location>
        <begin position="130"/>
        <end position="144"/>
    </location>
</feature>
<dbReference type="InterPro" id="IPR032693">
    <property type="entry name" value="YtkA-like_dom"/>
</dbReference>
<accession>A0A497YDU5</accession>
<evidence type="ECO:0000256" key="1">
    <source>
        <dbReference type="SAM" id="MobiDB-lite"/>
    </source>
</evidence>
<keyword evidence="2" id="KW-0732">Signal</keyword>